<feature type="compositionally biased region" description="Polar residues" evidence="2">
    <location>
        <begin position="139"/>
        <end position="153"/>
    </location>
</feature>
<accession>A2FPX9</accession>
<feature type="compositionally biased region" description="Polar residues" evidence="2">
    <location>
        <begin position="200"/>
        <end position="211"/>
    </location>
</feature>
<feature type="region of interest" description="Disordered" evidence="2">
    <location>
        <begin position="336"/>
        <end position="413"/>
    </location>
</feature>
<feature type="coiled-coil region" evidence="1">
    <location>
        <begin position="309"/>
        <end position="336"/>
    </location>
</feature>
<organism evidence="3 4">
    <name type="scientific">Trichomonas vaginalis (strain ATCC PRA-98 / G3)</name>
    <dbReference type="NCBI Taxonomy" id="412133"/>
    <lineage>
        <taxon>Eukaryota</taxon>
        <taxon>Metamonada</taxon>
        <taxon>Parabasalia</taxon>
        <taxon>Trichomonadida</taxon>
        <taxon>Trichomonadidae</taxon>
        <taxon>Trichomonas</taxon>
    </lineage>
</organism>
<feature type="compositionally biased region" description="Polar residues" evidence="2">
    <location>
        <begin position="116"/>
        <end position="131"/>
    </location>
</feature>
<feature type="region of interest" description="Disordered" evidence="2">
    <location>
        <begin position="197"/>
        <end position="266"/>
    </location>
</feature>
<keyword evidence="1" id="KW-0175">Coiled coil</keyword>
<dbReference type="EMBL" id="DS113933">
    <property type="protein sequence ID" value="EAX93038.1"/>
    <property type="molecule type" value="Genomic_DNA"/>
</dbReference>
<dbReference type="RefSeq" id="XP_001305968.1">
    <property type="nucleotide sequence ID" value="XM_001305967.1"/>
</dbReference>
<reference evidence="3" key="2">
    <citation type="journal article" date="2007" name="Science">
        <title>Draft genome sequence of the sexually transmitted pathogen Trichomonas vaginalis.</title>
        <authorList>
            <person name="Carlton J.M."/>
            <person name="Hirt R.P."/>
            <person name="Silva J.C."/>
            <person name="Delcher A.L."/>
            <person name="Schatz M."/>
            <person name="Zhao Q."/>
            <person name="Wortman J.R."/>
            <person name="Bidwell S.L."/>
            <person name="Alsmark U.C.M."/>
            <person name="Besteiro S."/>
            <person name="Sicheritz-Ponten T."/>
            <person name="Noel C.J."/>
            <person name="Dacks J.B."/>
            <person name="Foster P.G."/>
            <person name="Simillion C."/>
            <person name="Van de Peer Y."/>
            <person name="Miranda-Saavedra D."/>
            <person name="Barton G.J."/>
            <person name="Westrop G.D."/>
            <person name="Mueller S."/>
            <person name="Dessi D."/>
            <person name="Fiori P.L."/>
            <person name="Ren Q."/>
            <person name="Paulsen I."/>
            <person name="Zhang H."/>
            <person name="Bastida-Corcuera F.D."/>
            <person name="Simoes-Barbosa A."/>
            <person name="Brown M.T."/>
            <person name="Hayes R.D."/>
            <person name="Mukherjee M."/>
            <person name="Okumura C.Y."/>
            <person name="Schneider R."/>
            <person name="Smith A.J."/>
            <person name="Vanacova S."/>
            <person name="Villalvazo M."/>
            <person name="Haas B.J."/>
            <person name="Pertea M."/>
            <person name="Feldblyum T.V."/>
            <person name="Utterback T.R."/>
            <person name="Shu C.L."/>
            <person name="Osoegawa K."/>
            <person name="de Jong P.J."/>
            <person name="Hrdy I."/>
            <person name="Horvathova L."/>
            <person name="Zubacova Z."/>
            <person name="Dolezal P."/>
            <person name="Malik S.B."/>
            <person name="Logsdon J.M. Jr."/>
            <person name="Henze K."/>
            <person name="Gupta A."/>
            <person name="Wang C.C."/>
            <person name="Dunne R.L."/>
            <person name="Upcroft J.A."/>
            <person name="Upcroft P."/>
            <person name="White O."/>
            <person name="Salzberg S.L."/>
            <person name="Tang P."/>
            <person name="Chiu C.-H."/>
            <person name="Lee Y.-S."/>
            <person name="Embley T.M."/>
            <person name="Coombs G.H."/>
            <person name="Mottram J.C."/>
            <person name="Tachezy J."/>
            <person name="Fraser-Liggett C.M."/>
            <person name="Johnson P.J."/>
        </authorList>
    </citation>
    <scope>NUCLEOTIDE SEQUENCE [LARGE SCALE GENOMIC DNA]</scope>
    <source>
        <strain evidence="3">G3</strain>
    </source>
</reference>
<protein>
    <submittedName>
        <fullName evidence="3">Uncharacterized protein</fullName>
    </submittedName>
</protein>
<dbReference type="InParanoid" id="A2FPX9"/>
<gene>
    <name evidence="3" type="ORF">TVAG_255190</name>
</gene>
<sequence>MDKSIELPAYSTTPETDKQIRFIYKKAVAESLSKLAKFDKEKFVNLHDTPATRLAAEFVAQYINKHMMDFTADALEVEAKNHIRQKHRSEKWISHTLKLGQGDSLIEQLRAPPVTHDSTISTLSPTKSIMSSPPKLDSPISQGTQNSGNSTPTKRIHVRVKKNKNGEIIEDPKEIIFSDKALRRISKKDRETLLTESRTHTISQSTNISEIKSNKDQLPPPPPEIRNRDISVDNSNIDFEDDSKNTSKTSLFPPKSPKRKHDTIDNAPEVKPKMFDAEIEPDTLHRLDPSDCRSIREARPTLSFVARINEQLQREAMQKDQEIEALKLLIQQKEQEEMSPSHVASCDASIGSEVIDQDAPQLSPKLTSRLSKLSDETPPTSPVSAASMANRRKVDLRPVKIPQKESDSSYYSD</sequence>
<evidence type="ECO:0000256" key="1">
    <source>
        <dbReference type="SAM" id="Coils"/>
    </source>
</evidence>
<evidence type="ECO:0000313" key="3">
    <source>
        <dbReference type="EMBL" id="EAX93038.1"/>
    </source>
</evidence>
<evidence type="ECO:0000256" key="2">
    <source>
        <dbReference type="SAM" id="MobiDB-lite"/>
    </source>
</evidence>
<name>A2FPX9_TRIV3</name>
<dbReference type="VEuPathDB" id="TrichDB:TVAGG3_0089150"/>
<dbReference type="VEuPathDB" id="TrichDB:TVAG_255190"/>
<reference evidence="3" key="1">
    <citation type="submission" date="2006-10" db="EMBL/GenBank/DDBJ databases">
        <authorList>
            <person name="Amadeo P."/>
            <person name="Zhao Q."/>
            <person name="Wortman J."/>
            <person name="Fraser-Liggett C."/>
            <person name="Carlton J."/>
        </authorList>
    </citation>
    <scope>NUCLEOTIDE SEQUENCE</scope>
    <source>
        <strain evidence="3">G3</strain>
    </source>
</reference>
<feature type="compositionally biased region" description="Basic and acidic residues" evidence="2">
    <location>
        <begin position="392"/>
        <end position="407"/>
    </location>
</feature>
<evidence type="ECO:0000313" key="4">
    <source>
        <dbReference type="Proteomes" id="UP000001542"/>
    </source>
</evidence>
<dbReference type="Proteomes" id="UP000001542">
    <property type="component" value="Unassembled WGS sequence"/>
</dbReference>
<keyword evidence="4" id="KW-1185">Reference proteome</keyword>
<feature type="region of interest" description="Disordered" evidence="2">
    <location>
        <begin position="116"/>
        <end position="155"/>
    </location>
</feature>
<proteinExistence type="predicted"/>
<dbReference type="AlphaFoldDB" id="A2FPX9"/>
<dbReference type="KEGG" id="tva:4750756"/>